<organism evidence="1 2">
    <name type="scientific">Macrolepiota fuliginosa MF-IS2</name>
    <dbReference type="NCBI Taxonomy" id="1400762"/>
    <lineage>
        <taxon>Eukaryota</taxon>
        <taxon>Fungi</taxon>
        <taxon>Dikarya</taxon>
        <taxon>Basidiomycota</taxon>
        <taxon>Agaricomycotina</taxon>
        <taxon>Agaricomycetes</taxon>
        <taxon>Agaricomycetidae</taxon>
        <taxon>Agaricales</taxon>
        <taxon>Agaricineae</taxon>
        <taxon>Agaricaceae</taxon>
        <taxon>Macrolepiota</taxon>
    </lineage>
</organism>
<gene>
    <name evidence="1" type="ORF">P691DRAFT_786729</name>
</gene>
<sequence>MTPSRGSVSIAPILATTPLLHQCQGSRLATPSLPRTESRSGLGLNSKILLGAQFGPVRLVPQVGVAVGGGRSASNLTIAAKELSLKKSKPGNGARNVSGAATRRDNLYSDLLEKLRRLEAEASFDD</sequence>
<keyword evidence="2" id="KW-1185">Reference proteome</keyword>
<name>A0A9P6BYL9_9AGAR</name>
<evidence type="ECO:0000313" key="2">
    <source>
        <dbReference type="Proteomes" id="UP000807342"/>
    </source>
</evidence>
<dbReference type="Proteomes" id="UP000807342">
    <property type="component" value="Unassembled WGS sequence"/>
</dbReference>
<evidence type="ECO:0000313" key="1">
    <source>
        <dbReference type="EMBL" id="KAF9444397.1"/>
    </source>
</evidence>
<reference evidence="1" key="1">
    <citation type="submission" date="2020-11" db="EMBL/GenBank/DDBJ databases">
        <authorList>
            <consortium name="DOE Joint Genome Institute"/>
            <person name="Ahrendt S."/>
            <person name="Riley R."/>
            <person name="Andreopoulos W."/>
            <person name="Labutti K."/>
            <person name="Pangilinan J."/>
            <person name="Ruiz-Duenas F.J."/>
            <person name="Barrasa J.M."/>
            <person name="Sanchez-Garcia M."/>
            <person name="Camarero S."/>
            <person name="Miyauchi S."/>
            <person name="Serrano A."/>
            <person name="Linde D."/>
            <person name="Babiker R."/>
            <person name="Drula E."/>
            <person name="Ayuso-Fernandez I."/>
            <person name="Pacheco R."/>
            <person name="Padilla G."/>
            <person name="Ferreira P."/>
            <person name="Barriuso J."/>
            <person name="Kellner H."/>
            <person name="Castanera R."/>
            <person name="Alfaro M."/>
            <person name="Ramirez L."/>
            <person name="Pisabarro A.G."/>
            <person name="Kuo A."/>
            <person name="Tritt A."/>
            <person name="Lipzen A."/>
            <person name="He G."/>
            <person name="Yan M."/>
            <person name="Ng V."/>
            <person name="Cullen D."/>
            <person name="Martin F."/>
            <person name="Rosso M.-N."/>
            <person name="Henrissat B."/>
            <person name="Hibbett D."/>
            <person name="Martinez A.T."/>
            <person name="Grigoriev I.V."/>
        </authorList>
    </citation>
    <scope>NUCLEOTIDE SEQUENCE</scope>
    <source>
        <strain evidence="1">MF-IS2</strain>
    </source>
</reference>
<proteinExistence type="predicted"/>
<dbReference type="EMBL" id="MU151379">
    <property type="protein sequence ID" value="KAF9444397.1"/>
    <property type="molecule type" value="Genomic_DNA"/>
</dbReference>
<protein>
    <submittedName>
        <fullName evidence="1">Uncharacterized protein</fullName>
    </submittedName>
</protein>
<dbReference type="AlphaFoldDB" id="A0A9P6BYL9"/>
<accession>A0A9P6BYL9</accession>
<comment type="caution">
    <text evidence="1">The sequence shown here is derived from an EMBL/GenBank/DDBJ whole genome shotgun (WGS) entry which is preliminary data.</text>
</comment>